<name>A0ABN2UW53_9MICO</name>
<evidence type="ECO:0000313" key="2">
    <source>
        <dbReference type="Proteomes" id="UP001501196"/>
    </source>
</evidence>
<dbReference type="InterPro" id="IPR036702">
    <property type="entry name" value="ComB-like_sf"/>
</dbReference>
<dbReference type="EMBL" id="BAAAPW010000007">
    <property type="protein sequence ID" value="GAA2044806.1"/>
    <property type="molecule type" value="Genomic_DNA"/>
</dbReference>
<organism evidence="1 2">
    <name type="scientific">Agromyces tropicus</name>
    <dbReference type="NCBI Taxonomy" id="555371"/>
    <lineage>
        <taxon>Bacteria</taxon>
        <taxon>Bacillati</taxon>
        <taxon>Actinomycetota</taxon>
        <taxon>Actinomycetes</taxon>
        <taxon>Micrococcales</taxon>
        <taxon>Microbacteriaceae</taxon>
        <taxon>Agromyces</taxon>
    </lineage>
</organism>
<sequence length="189" mass="18786">MSETSPAADPAAQSTYQVRFDQGAHGARRIATGADVLVWADQVGAGTSDADAATAPPADVLGLAPAVVLARLGDAPAVAAWILAEQERLGRRAFLAIVAAGRTDGGFAADDVLAAGAVIDALAELGIDDTSPEAAVACASFTGLRRAVAHLATASVGGREAIAAGAEPAVLRAAAIRDGEAVARVLTPR</sequence>
<proteinExistence type="predicted"/>
<gene>
    <name evidence="1" type="ORF">GCM10009819_34920</name>
</gene>
<comment type="caution">
    <text evidence="1">The sequence shown here is derived from an EMBL/GenBank/DDBJ whole genome shotgun (WGS) entry which is preliminary data.</text>
</comment>
<dbReference type="Gene3D" id="3.90.1560.10">
    <property type="entry name" value="ComB-like"/>
    <property type="match status" value="1"/>
</dbReference>
<dbReference type="SUPFAM" id="SSF142823">
    <property type="entry name" value="ComB-like"/>
    <property type="match status" value="1"/>
</dbReference>
<keyword evidence="2" id="KW-1185">Reference proteome</keyword>
<evidence type="ECO:0008006" key="3">
    <source>
        <dbReference type="Google" id="ProtNLM"/>
    </source>
</evidence>
<accession>A0ABN2UW53</accession>
<evidence type="ECO:0000313" key="1">
    <source>
        <dbReference type="EMBL" id="GAA2044806.1"/>
    </source>
</evidence>
<reference evidence="1 2" key="1">
    <citation type="journal article" date="2019" name="Int. J. Syst. Evol. Microbiol.">
        <title>The Global Catalogue of Microorganisms (GCM) 10K type strain sequencing project: providing services to taxonomists for standard genome sequencing and annotation.</title>
        <authorList>
            <consortium name="The Broad Institute Genomics Platform"/>
            <consortium name="The Broad Institute Genome Sequencing Center for Infectious Disease"/>
            <person name="Wu L."/>
            <person name="Ma J."/>
        </authorList>
    </citation>
    <scope>NUCLEOTIDE SEQUENCE [LARGE SCALE GENOMIC DNA]</scope>
    <source>
        <strain evidence="1 2">JCM 15672</strain>
    </source>
</reference>
<protein>
    <recommendedName>
        <fullName evidence="3">2-phosphosulfolactate phosphatase</fullName>
    </recommendedName>
</protein>
<dbReference type="RefSeq" id="WP_344377948.1">
    <property type="nucleotide sequence ID" value="NZ_BAAAPW010000007.1"/>
</dbReference>
<dbReference type="Proteomes" id="UP001501196">
    <property type="component" value="Unassembled WGS sequence"/>
</dbReference>